<dbReference type="GeneID" id="43596733"/>
<comment type="caution">
    <text evidence="3">The sequence shown here is derived from an EMBL/GenBank/DDBJ whole genome shotgun (WGS) entry which is preliminary data.</text>
</comment>
<dbReference type="EMBL" id="NPIC01000002">
    <property type="protein sequence ID" value="RDL39544.1"/>
    <property type="molecule type" value="Genomic_DNA"/>
</dbReference>
<feature type="domain" description="DUF7053" evidence="2">
    <location>
        <begin position="7"/>
        <end position="189"/>
    </location>
</feature>
<dbReference type="AlphaFoldDB" id="A0A370TVI5"/>
<evidence type="ECO:0000256" key="1">
    <source>
        <dbReference type="SAM" id="MobiDB-lite"/>
    </source>
</evidence>
<name>A0A370TVI5_9HELO</name>
<reference evidence="3 4" key="1">
    <citation type="journal article" date="2018" name="IMA Fungus">
        <title>IMA Genome-F 9: Draft genome sequence of Annulohypoxylon stygium, Aspergillus mulundensis, Berkeleyomyces basicola (syn. Thielaviopsis basicola), Ceratocystis smalleyi, two Cercospora beticola strains, Coleophoma cylindrospora, Fusarium fracticaudum, Phialophora cf. hyalina, and Morchella septimelata.</title>
        <authorList>
            <person name="Wingfield B.D."/>
            <person name="Bills G.F."/>
            <person name="Dong Y."/>
            <person name="Huang W."/>
            <person name="Nel W.J."/>
            <person name="Swalarsk-Parry B.S."/>
            <person name="Vaghefi N."/>
            <person name="Wilken P.M."/>
            <person name="An Z."/>
            <person name="de Beer Z.W."/>
            <person name="De Vos L."/>
            <person name="Chen L."/>
            <person name="Duong T.A."/>
            <person name="Gao Y."/>
            <person name="Hammerbacher A."/>
            <person name="Kikkert J.R."/>
            <person name="Li Y."/>
            <person name="Li H."/>
            <person name="Li K."/>
            <person name="Li Q."/>
            <person name="Liu X."/>
            <person name="Ma X."/>
            <person name="Naidoo K."/>
            <person name="Pethybridge S.J."/>
            <person name="Sun J."/>
            <person name="Steenkamp E.T."/>
            <person name="van der Nest M.A."/>
            <person name="van Wyk S."/>
            <person name="Wingfield M.J."/>
            <person name="Xiong C."/>
            <person name="Yue Q."/>
            <person name="Zhang X."/>
        </authorList>
    </citation>
    <scope>NUCLEOTIDE SEQUENCE [LARGE SCALE GENOMIC DNA]</scope>
    <source>
        <strain evidence="3 4">BP 5553</strain>
    </source>
</reference>
<dbReference type="Proteomes" id="UP000254866">
    <property type="component" value="Unassembled WGS sequence"/>
</dbReference>
<keyword evidence="4" id="KW-1185">Reference proteome</keyword>
<protein>
    <recommendedName>
        <fullName evidence="2">DUF7053 domain-containing protein</fullName>
    </recommendedName>
</protein>
<dbReference type="OrthoDB" id="3246050at2759"/>
<dbReference type="PANTHER" id="PTHR38117:SF2">
    <property type="entry name" value="NACHT AND WD40 DOMAIN PROTEIN"/>
    <property type="match status" value="1"/>
</dbReference>
<dbReference type="RefSeq" id="XP_031872200.1">
    <property type="nucleotide sequence ID" value="XM_032012507.1"/>
</dbReference>
<feature type="region of interest" description="Disordered" evidence="1">
    <location>
        <begin position="194"/>
        <end position="224"/>
    </location>
</feature>
<evidence type="ECO:0000259" key="2">
    <source>
        <dbReference type="Pfam" id="PF23155"/>
    </source>
</evidence>
<evidence type="ECO:0000313" key="3">
    <source>
        <dbReference type="EMBL" id="RDL39544.1"/>
    </source>
</evidence>
<gene>
    <name evidence="3" type="ORF">BP5553_03884</name>
</gene>
<sequence>MTSLLNTTTTVKTLTPLPPHIKKTDVLSLLHNNERMLTLNPLLKSYQQLPPPSSIAFYSQVPNALKPSSTAEIEALPVFSVIESSSASSDQAEPEGADTWRGGWAKRIIPDEITYETSMQAKDDGVVTITHAPMGVHSVTTWVVRQEEARDGLVLESRGDCTSNRVLMAFIRTTLQDSYDKLAKDFVEALGKLVNGEGTGGENDREKAVAKETPTGNAEIDTVS</sequence>
<dbReference type="InterPro" id="IPR055481">
    <property type="entry name" value="DUF7053"/>
</dbReference>
<dbReference type="Pfam" id="PF23155">
    <property type="entry name" value="DUF7053"/>
    <property type="match status" value="1"/>
</dbReference>
<organism evidence="3 4">
    <name type="scientific">Venustampulla echinocandica</name>
    <dbReference type="NCBI Taxonomy" id="2656787"/>
    <lineage>
        <taxon>Eukaryota</taxon>
        <taxon>Fungi</taxon>
        <taxon>Dikarya</taxon>
        <taxon>Ascomycota</taxon>
        <taxon>Pezizomycotina</taxon>
        <taxon>Leotiomycetes</taxon>
        <taxon>Helotiales</taxon>
        <taxon>Pleuroascaceae</taxon>
        <taxon>Venustampulla</taxon>
    </lineage>
</organism>
<dbReference type="PANTHER" id="PTHR38117">
    <property type="entry name" value="NACHT AND WD40 DOMAIN PROTEIN"/>
    <property type="match status" value="1"/>
</dbReference>
<accession>A0A370TVI5</accession>
<proteinExistence type="predicted"/>
<evidence type="ECO:0000313" key="4">
    <source>
        <dbReference type="Proteomes" id="UP000254866"/>
    </source>
</evidence>